<reference evidence="1 2" key="1">
    <citation type="journal article" date="2023" name="Sci. Data">
        <title>Genome assembly of the Korean intertidal mud-creeper Batillaria attramentaria.</title>
        <authorList>
            <person name="Patra A.K."/>
            <person name="Ho P.T."/>
            <person name="Jun S."/>
            <person name="Lee S.J."/>
            <person name="Kim Y."/>
            <person name="Won Y.J."/>
        </authorList>
    </citation>
    <scope>NUCLEOTIDE SEQUENCE [LARGE SCALE GENOMIC DNA]</scope>
    <source>
        <strain evidence="1">Wonlab-2016</strain>
    </source>
</reference>
<keyword evidence="2" id="KW-1185">Reference proteome</keyword>
<organism evidence="1 2">
    <name type="scientific">Batillaria attramentaria</name>
    <dbReference type="NCBI Taxonomy" id="370345"/>
    <lineage>
        <taxon>Eukaryota</taxon>
        <taxon>Metazoa</taxon>
        <taxon>Spiralia</taxon>
        <taxon>Lophotrochozoa</taxon>
        <taxon>Mollusca</taxon>
        <taxon>Gastropoda</taxon>
        <taxon>Caenogastropoda</taxon>
        <taxon>Sorbeoconcha</taxon>
        <taxon>Cerithioidea</taxon>
        <taxon>Batillariidae</taxon>
        <taxon>Batillaria</taxon>
    </lineage>
</organism>
<evidence type="ECO:0000313" key="2">
    <source>
        <dbReference type="Proteomes" id="UP001519460"/>
    </source>
</evidence>
<comment type="caution">
    <text evidence="1">The sequence shown here is derived from an EMBL/GenBank/DDBJ whole genome shotgun (WGS) entry which is preliminary data.</text>
</comment>
<proteinExistence type="predicted"/>
<dbReference type="AlphaFoldDB" id="A0ABD0LC86"/>
<evidence type="ECO:0000313" key="1">
    <source>
        <dbReference type="EMBL" id="KAK7496900.1"/>
    </source>
</evidence>
<dbReference type="Proteomes" id="UP001519460">
    <property type="component" value="Unassembled WGS sequence"/>
</dbReference>
<dbReference type="EMBL" id="JACVVK020000063">
    <property type="protein sequence ID" value="KAK7496900.1"/>
    <property type="molecule type" value="Genomic_DNA"/>
</dbReference>
<sequence>MPAGCHESLITRRAPVASLPANLALGSQLCPELDSDIRRVGSTECYWQFCACFCTCSCLFEAGVISVVPPVEKKSSEALRVMDTYVPTAAQTLQRKQEDCFKG</sequence>
<gene>
    <name evidence="1" type="ORF">BaRGS_00011880</name>
</gene>
<name>A0ABD0LC86_9CAEN</name>
<protein>
    <submittedName>
        <fullName evidence="1">Uncharacterized protein</fullName>
    </submittedName>
</protein>
<accession>A0ABD0LC86</accession>